<evidence type="ECO:0000313" key="2">
    <source>
        <dbReference type="EMBL" id="KAA1092512.1"/>
    </source>
</evidence>
<accession>A0A5B0NYI6</accession>
<dbReference type="Proteomes" id="UP000324748">
    <property type="component" value="Unassembled WGS sequence"/>
</dbReference>
<protein>
    <submittedName>
        <fullName evidence="3">Uncharacterized protein</fullName>
    </submittedName>
</protein>
<dbReference type="EMBL" id="VDEP01000373">
    <property type="protein sequence ID" value="KAA1093614.1"/>
    <property type="molecule type" value="Genomic_DNA"/>
</dbReference>
<sequence>MESFSMPPIPCMISLGSERALQRDDPQGDYLDRVNQHRGLPIYDSKKNDSFYEDSPAFEMPRFYSEEEGDDTQILPSQKYAPSMPVADKSGHVDTGLPCLSSESNLPVKPPAASLPARSTRKRSLTNLFKAKPETIILAMKTELNPPGIEPPVETSVPRTCSIPNETNSQISALIDEQASYLKRIVLAEPNVGTIPSSICQRLNFCQREEERFYENEMLASPSLLSTAQVIQILNQYKPSHEASQASISKAAHLSQARTNLKTRSVNRSITVGYQPCKEGFTAKDENIYYQRIWKHLENRVEAHDRMKCTLEMISEEEENRENLK</sequence>
<dbReference type="EMBL" id="VSWC01000080">
    <property type="protein sequence ID" value="KAA1092512.1"/>
    <property type="molecule type" value="Genomic_DNA"/>
</dbReference>
<dbReference type="AlphaFoldDB" id="A0A5B0NYI6"/>
<organism evidence="3 5">
    <name type="scientific">Puccinia graminis f. sp. tritici</name>
    <dbReference type="NCBI Taxonomy" id="56615"/>
    <lineage>
        <taxon>Eukaryota</taxon>
        <taxon>Fungi</taxon>
        <taxon>Dikarya</taxon>
        <taxon>Basidiomycota</taxon>
        <taxon>Pucciniomycotina</taxon>
        <taxon>Pucciniomycetes</taxon>
        <taxon>Pucciniales</taxon>
        <taxon>Pucciniaceae</taxon>
        <taxon>Puccinia</taxon>
    </lineage>
</organism>
<proteinExistence type="predicted"/>
<evidence type="ECO:0000313" key="4">
    <source>
        <dbReference type="Proteomes" id="UP000324748"/>
    </source>
</evidence>
<reference evidence="4 5" key="1">
    <citation type="submission" date="2019-05" db="EMBL/GenBank/DDBJ databases">
        <title>Emergence of the Ug99 lineage of the wheat stem rust pathogen through somatic hybridization.</title>
        <authorList>
            <person name="Li F."/>
            <person name="Upadhyaya N.M."/>
            <person name="Sperschneider J."/>
            <person name="Matny O."/>
            <person name="Nguyen-Phuc H."/>
            <person name="Mago R."/>
            <person name="Raley C."/>
            <person name="Miller M.E."/>
            <person name="Silverstein K.A.T."/>
            <person name="Henningsen E."/>
            <person name="Hirsch C.D."/>
            <person name="Visser B."/>
            <person name="Pretorius Z.A."/>
            <person name="Steffenson B.J."/>
            <person name="Schwessinger B."/>
            <person name="Dodds P.N."/>
            <person name="Figueroa M."/>
        </authorList>
    </citation>
    <scope>NUCLEOTIDE SEQUENCE [LARGE SCALE GENOMIC DNA]</scope>
    <source>
        <strain evidence="2">21-0</strain>
        <strain evidence="3 5">Ug99</strain>
    </source>
</reference>
<keyword evidence="4" id="KW-1185">Reference proteome</keyword>
<dbReference type="Proteomes" id="UP000325313">
    <property type="component" value="Unassembled WGS sequence"/>
</dbReference>
<gene>
    <name evidence="2" type="ORF">PGT21_005593</name>
    <name evidence="3" type="ORF">PGTUg99_008417</name>
</gene>
<evidence type="ECO:0000256" key="1">
    <source>
        <dbReference type="SAM" id="MobiDB-lite"/>
    </source>
</evidence>
<comment type="caution">
    <text evidence="3">The sequence shown here is derived from an EMBL/GenBank/DDBJ whole genome shotgun (WGS) entry which is preliminary data.</text>
</comment>
<dbReference type="OrthoDB" id="2497107at2759"/>
<evidence type="ECO:0000313" key="3">
    <source>
        <dbReference type="EMBL" id="KAA1093614.1"/>
    </source>
</evidence>
<evidence type="ECO:0000313" key="5">
    <source>
        <dbReference type="Proteomes" id="UP000325313"/>
    </source>
</evidence>
<name>A0A5B0NYI6_PUCGR</name>
<feature type="region of interest" description="Disordered" evidence="1">
    <location>
        <begin position="101"/>
        <end position="120"/>
    </location>
</feature>